<keyword evidence="1" id="KW-0413">Isomerase</keyword>
<proteinExistence type="predicted"/>
<accession>A0ABV6ATG7</accession>
<dbReference type="SUPFAM" id="SSF55331">
    <property type="entry name" value="Tautomerase/MIF"/>
    <property type="match status" value="1"/>
</dbReference>
<dbReference type="InterPro" id="IPR004370">
    <property type="entry name" value="4-OT-like_dom"/>
</dbReference>
<comment type="caution">
    <text evidence="3">The sequence shown here is derived from an EMBL/GenBank/DDBJ whole genome shotgun (WGS) entry which is preliminary data.</text>
</comment>
<feature type="domain" description="4-oxalocrotonate tautomerase-like" evidence="2">
    <location>
        <begin position="2"/>
        <end position="63"/>
    </location>
</feature>
<evidence type="ECO:0000313" key="4">
    <source>
        <dbReference type="Proteomes" id="UP001589733"/>
    </source>
</evidence>
<evidence type="ECO:0000256" key="1">
    <source>
        <dbReference type="ARBA" id="ARBA00023235"/>
    </source>
</evidence>
<evidence type="ECO:0000259" key="2">
    <source>
        <dbReference type="Pfam" id="PF01361"/>
    </source>
</evidence>
<evidence type="ECO:0000313" key="3">
    <source>
        <dbReference type="EMBL" id="MFB9990794.1"/>
    </source>
</evidence>
<sequence>MPIITVEVTEGVLDASRKRRMIELLTEASIEAEGIGEAGRATTIVGIREVPVGNSSFGGHIITQARLDAIRQLQSQQKTGQK</sequence>
<dbReference type="Gene3D" id="3.30.429.10">
    <property type="entry name" value="Macrophage Migration Inhibitory Factor"/>
    <property type="match status" value="1"/>
</dbReference>
<gene>
    <name evidence="3" type="ORF">ACFFLM_02160</name>
</gene>
<dbReference type="InterPro" id="IPR014347">
    <property type="entry name" value="Tautomerase/MIF_sf"/>
</dbReference>
<dbReference type="Proteomes" id="UP001589733">
    <property type="component" value="Unassembled WGS sequence"/>
</dbReference>
<dbReference type="RefSeq" id="WP_380005078.1">
    <property type="nucleotide sequence ID" value="NZ_JBHLYR010000009.1"/>
</dbReference>
<dbReference type="Pfam" id="PF01361">
    <property type="entry name" value="Tautomerase"/>
    <property type="match status" value="1"/>
</dbReference>
<reference evidence="3 4" key="1">
    <citation type="submission" date="2024-09" db="EMBL/GenBank/DDBJ databases">
        <authorList>
            <person name="Sun Q."/>
            <person name="Mori K."/>
        </authorList>
    </citation>
    <scope>NUCLEOTIDE SEQUENCE [LARGE SCALE GENOMIC DNA]</scope>
    <source>
        <strain evidence="3 4">JCM 13503</strain>
    </source>
</reference>
<dbReference type="EMBL" id="JBHLYR010000009">
    <property type="protein sequence ID" value="MFB9990794.1"/>
    <property type="molecule type" value="Genomic_DNA"/>
</dbReference>
<name>A0ABV6ATG7_9DEIO</name>
<organism evidence="3 4">
    <name type="scientific">Deinococcus oregonensis</name>
    <dbReference type="NCBI Taxonomy" id="1805970"/>
    <lineage>
        <taxon>Bacteria</taxon>
        <taxon>Thermotogati</taxon>
        <taxon>Deinococcota</taxon>
        <taxon>Deinococci</taxon>
        <taxon>Deinococcales</taxon>
        <taxon>Deinococcaceae</taxon>
        <taxon>Deinococcus</taxon>
    </lineage>
</organism>
<protein>
    <submittedName>
        <fullName evidence="3">4-oxalocrotonate tautomerase family protein</fullName>
    </submittedName>
</protein>
<keyword evidence="4" id="KW-1185">Reference proteome</keyword>